<dbReference type="InterPro" id="IPR053192">
    <property type="entry name" value="Vacuole_Formation_Reg"/>
</dbReference>
<accession>A0A8X8AZS9</accession>
<proteinExistence type="predicted"/>
<dbReference type="SUPFAM" id="SSF57889">
    <property type="entry name" value="Cysteine-rich domain"/>
    <property type="match status" value="1"/>
</dbReference>
<dbReference type="InterPro" id="IPR046349">
    <property type="entry name" value="C1-like_sf"/>
</dbReference>
<organism evidence="3 4">
    <name type="scientific">Brassica carinata</name>
    <name type="common">Ethiopian mustard</name>
    <name type="synonym">Abyssinian cabbage</name>
    <dbReference type="NCBI Taxonomy" id="52824"/>
    <lineage>
        <taxon>Eukaryota</taxon>
        <taxon>Viridiplantae</taxon>
        <taxon>Streptophyta</taxon>
        <taxon>Embryophyta</taxon>
        <taxon>Tracheophyta</taxon>
        <taxon>Spermatophyta</taxon>
        <taxon>Magnoliopsida</taxon>
        <taxon>eudicotyledons</taxon>
        <taxon>Gunneridae</taxon>
        <taxon>Pentapetalae</taxon>
        <taxon>rosids</taxon>
        <taxon>malvids</taxon>
        <taxon>Brassicales</taxon>
        <taxon>Brassicaceae</taxon>
        <taxon>Brassiceae</taxon>
        <taxon>Brassica</taxon>
    </lineage>
</organism>
<dbReference type="Proteomes" id="UP000886595">
    <property type="component" value="Unassembled WGS sequence"/>
</dbReference>
<dbReference type="Pfam" id="PF03107">
    <property type="entry name" value="C1_2"/>
    <property type="match status" value="1"/>
</dbReference>
<comment type="caution">
    <text evidence="3">The sequence shown here is derived from an EMBL/GenBank/DDBJ whole genome shotgun (WGS) entry which is preliminary data.</text>
</comment>
<dbReference type="EMBL" id="JAAMPC010000004">
    <property type="protein sequence ID" value="KAG2315672.1"/>
    <property type="molecule type" value="Genomic_DNA"/>
</dbReference>
<dbReference type="PANTHER" id="PTHR32410:SF211">
    <property type="entry name" value="CYSTEINE_HISTIDINE-RICH C1 DOMAIN FAMILY PROTEIN"/>
    <property type="match status" value="1"/>
</dbReference>
<reference evidence="3 4" key="1">
    <citation type="submission" date="2020-02" db="EMBL/GenBank/DDBJ databases">
        <authorList>
            <person name="Ma Q."/>
            <person name="Huang Y."/>
            <person name="Song X."/>
            <person name="Pei D."/>
        </authorList>
    </citation>
    <scope>NUCLEOTIDE SEQUENCE [LARGE SCALE GENOMIC DNA]</scope>
    <source>
        <strain evidence="3">Sxm20200214</strain>
        <tissue evidence="3">Leaf</tissue>
    </source>
</reference>
<dbReference type="PANTHER" id="PTHR32410">
    <property type="entry name" value="CYSTEINE/HISTIDINE-RICH C1 DOMAIN FAMILY PROTEIN"/>
    <property type="match status" value="1"/>
</dbReference>
<keyword evidence="4" id="KW-1185">Reference proteome</keyword>
<evidence type="ECO:0000259" key="2">
    <source>
        <dbReference type="Pfam" id="PF03107"/>
    </source>
</evidence>
<protein>
    <recommendedName>
        <fullName evidence="2">DC1 domain-containing protein</fullName>
    </recommendedName>
</protein>
<gene>
    <name evidence="3" type="ORF">Bca52824_018794</name>
</gene>
<keyword evidence="1" id="KW-0677">Repeat</keyword>
<evidence type="ECO:0000313" key="4">
    <source>
        <dbReference type="Proteomes" id="UP000886595"/>
    </source>
</evidence>
<name>A0A8X8AZS9_BRACI</name>
<dbReference type="AlphaFoldDB" id="A0A8X8AZS9"/>
<dbReference type="InterPro" id="IPR004146">
    <property type="entry name" value="DC1"/>
</dbReference>
<evidence type="ECO:0000313" key="3">
    <source>
        <dbReference type="EMBL" id="KAG2315672.1"/>
    </source>
</evidence>
<sequence>MQQQDYVQFYCTTCGVKFHTGCYERPRRITHPYHLQHPLTLFYRDSETGTVSNIIPDAIPSEPDIFDQESDTNDQGKTEFVDIVPSKSDIIFDKCTWCGKDFEEDIAPFKNLGDGFIKHFGHDQHPLKLKKHDGFVDIEKLCEACVYPIVSDQFYDCEECDYSLHEMFDVFRFQSVSPIKVMLTIPFSYQPSIATKIVKVARKVVQGLIYTVRYANTLCVINVPPFQMSYTTSTTSIHSPFPTAKKSAMVDVPKLSATVVTLENVAMYVVTFAQVPSTTKAMVVLGGRCFHLTKAGLLEFLFALGIV</sequence>
<evidence type="ECO:0000256" key="1">
    <source>
        <dbReference type="ARBA" id="ARBA00022737"/>
    </source>
</evidence>
<feature type="domain" description="DC1" evidence="2">
    <location>
        <begin position="121"/>
        <end position="166"/>
    </location>
</feature>